<gene>
    <name evidence="2" type="ORF">HTZ84_20990</name>
</gene>
<dbReference type="Pfam" id="PF01423">
    <property type="entry name" value="LSM"/>
    <property type="match status" value="1"/>
</dbReference>
<dbReference type="InterPro" id="IPR001163">
    <property type="entry name" value="Sm_dom_euk/arc"/>
</dbReference>
<organism evidence="2 3">
    <name type="scientific">Haloterrigena gelatinilytica</name>
    <dbReference type="NCBI Taxonomy" id="2741724"/>
    <lineage>
        <taxon>Archaea</taxon>
        <taxon>Methanobacteriati</taxon>
        <taxon>Methanobacteriota</taxon>
        <taxon>Stenosarchaea group</taxon>
        <taxon>Halobacteria</taxon>
        <taxon>Halobacteriales</taxon>
        <taxon>Natrialbaceae</taxon>
        <taxon>Haloterrigena</taxon>
    </lineage>
</organism>
<dbReference type="Gene3D" id="2.30.30.100">
    <property type="match status" value="1"/>
</dbReference>
<reference evidence="2 3" key="1">
    <citation type="submission" date="2020-06" db="EMBL/GenBank/DDBJ databases">
        <title>Haloterrigena sp. nov., an extremely halophilic archaeon isolated from a saline sediment.</title>
        <authorList>
            <person name="Liu B.-B."/>
        </authorList>
    </citation>
    <scope>NUCLEOTIDE SEQUENCE [LARGE SCALE GENOMIC DNA]</scope>
    <source>
        <strain evidence="2 3">SYSU A558-1</strain>
    </source>
</reference>
<comment type="caution">
    <text evidence="2">The sequence shown here is derived from an EMBL/GenBank/DDBJ whole genome shotgun (WGS) entry which is preliminary data.</text>
</comment>
<feature type="domain" description="Sm" evidence="1">
    <location>
        <begin position="7"/>
        <end position="82"/>
    </location>
</feature>
<name>A0ABX2LGB0_9EURY</name>
<dbReference type="GO" id="GO:1990904">
    <property type="term" value="C:ribonucleoprotein complex"/>
    <property type="evidence" value="ECO:0007669"/>
    <property type="project" value="UniProtKB-KW"/>
</dbReference>
<dbReference type="InterPro" id="IPR010920">
    <property type="entry name" value="LSM_dom_sf"/>
</dbReference>
<dbReference type="SMART" id="SM00651">
    <property type="entry name" value="Sm"/>
    <property type="match status" value="1"/>
</dbReference>
<dbReference type="InterPro" id="IPR047575">
    <property type="entry name" value="Sm"/>
</dbReference>
<dbReference type="EMBL" id="JABUQZ010000001">
    <property type="protein sequence ID" value="NUC74741.1"/>
    <property type="molecule type" value="Genomic_DNA"/>
</dbReference>
<dbReference type="SUPFAM" id="SSF50182">
    <property type="entry name" value="Sm-like ribonucleoproteins"/>
    <property type="match status" value="1"/>
</dbReference>
<keyword evidence="3" id="KW-1185">Reference proteome</keyword>
<evidence type="ECO:0000313" key="3">
    <source>
        <dbReference type="Proteomes" id="UP001016761"/>
    </source>
</evidence>
<keyword evidence="2" id="KW-0687">Ribonucleoprotein</keyword>
<evidence type="ECO:0000259" key="1">
    <source>
        <dbReference type="PROSITE" id="PS52002"/>
    </source>
</evidence>
<evidence type="ECO:0000313" key="2">
    <source>
        <dbReference type="EMBL" id="NUC74741.1"/>
    </source>
</evidence>
<protein>
    <submittedName>
        <fullName evidence="2">Like-Sm ribonucleoprotein core</fullName>
    </submittedName>
</protein>
<accession>A0ABX2LGB0</accession>
<sequence>MTEKYDKPFDLLREFVGDTVRVVRRNGSVIVGKLHTFDQHINLILTDATVYQNETDTQQQEDVGRFFQRGGAVTDIRPAGGETNE</sequence>
<dbReference type="RefSeq" id="WP_174682452.1">
    <property type="nucleotide sequence ID" value="NZ_JABUQZ010000001.1"/>
</dbReference>
<proteinExistence type="predicted"/>
<dbReference type="PROSITE" id="PS52002">
    <property type="entry name" value="SM"/>
    <property type="match status" value="1"/>
</dbReference>
<dbReference type="Proteomes" id="UP001016761">
    <property type="component" value="Unassembled WGS sequence"/>
</dbReference>